<organism evidence="5 6">
    <name type="scientific">Shewanella aestuarii</name>
    <dbReference type="NCBI Taxonomy" id="1028752"/>
    <lineage>
        <taxon>Bacteria</taxon>
        <taxon>Pseudomonadati</taxon>
        <taxon>Pseudomonadota</taxon>
        <taxon>Gammaproteobacteria</taxon>
        <taxon>Alteromonadales</taxon>
        <taxon>Shewanellaceae</taxon>
        <taxon>Shewanella</taxon>
    </lineage>
</organism>
<gene>
    <name evidence="5" type="ORF">L2689_11655</name>
</gene>
<dbReference type="SMART" id="SM00382">
    <property type="entry name" value="AAA"/>
    <property type="match status" value="1"/>
</dbReference>
<evidence type="ECO:0000256" key="3">
    <source>
        <dbReference type="ARBA" id="ARBA00022840"/>
    </source>
</evidence>
<dbReference type="RefSeq" id="WP_188841643.1">
    <property type="nucleotide sequence ID" value="NZ_BMOT01000007.1"/>
</dbReference>
<keyword evidence="6" id="KW-1185">Reference proteome</keyword>
<comment type="caution">
    <text evidence="5">The sequence shown here is derived from an EMBL/GenBank/DDBJ whole genome shotgun (WGS) entry which is preliminary data.</text>
</comment>
<evidence type="ECO:0000256" key="2">
    <source>
        <dbReference type="ARBA" id="ARBA00022741"/>
    </source>
</evidence>
<dbReference type="EMBL" id="JAKILK010000006">
    <property type="protein sequence ID" value="MCL1117890.1"/>
    <property type="molecule type" value="Genomic_DNA"/>
</dbReference>
<keyword evidence="1" id="KW-0813">Transport</keyword>
<sequence>MQQNEVPILAFNNVTKVFPLKGNKTTHTALDQLSMQLYPGMVVGLLGQNGAGKSTLMRCALGILTVDSGDIKTLNESPAVLSDTAKSRIGYVPQQPFGYEGFTVDRALDLHRSFYVDWDKQLEQEWLKRFELDVTQSVQKLSVGQRQSLALIMAMAYRPTLLILDEPVASLDPIARRKFMTDLFDLALESGSAVLFSSHITSDLERVASHVALIKKGKLVLFKEIDTLREQVKLLKVSVDSELPQHLDILHQTNTADSMLILADNCQSQEQFNGLISEQSLNLEQLFMELHR</sequence>
<accession>A0ABT0L341</accession>
<name>A0ABT0L341_9GAMM</name>
<feature type="domain" description="ABC transporter" evidence="4">
    <location>
        <begin position="9"/>
        <end position="241"/>
    </location>
</feature>
<evidence type="ECO:0000256" key="1">
    <source>
        <dbReference type="ARBA" id="ARBA00022448"/>
    </source>
</evidence>
<keyword evidence="2" id="KW-0547">Nucleotide-binding</keyword>
<dbReference type="SUPFAM" id="SSF52540">
    <property type="entry name" value="P-loop containing nucleoside triphosphate hydrolases"/>
    <property type="match status" value="1"/>
</dbReference>
<dbReference type="InterPro" id="IPR051782">
    <property type="entry name" value="ABC_Transporter_VariousFunc"/>
</dbReference>
<protein>
    <submittedName>
        <fullName evidence="5">ABC transporter ATP-binding protein</fullName>
    </submittedName>
</protein>
<dbReference type="PANTHER" id="PTHR42939:SF1">
    <property type="entry name" value="ABC TRANSPORTER ATP-BINDING PROTEIN ALBC-RELATED"/>
    <property type="match status" value="1"/>
</dbReference>
<dbReference type="CDD" id="cd03230">
    <property type="entry name" value="ABC_DR_subfamily_A"/>
    <property type="match status" value="1"/>
</dbReference>
<proteinExistence type="predicted"/>
<dbReference type="PANTHER" id="PTHR42939">
    <property type="entry name" value="ABC TRANSPORTER ATP-BINDING PROTEIN ALBC-RELATED"/>
    <property type="match status" value="1"/>
</dbReference>
<evidence type="ECO:0000313" key="6">
    <source>
        <dbReference type="Proteomes" id="UP001203212"/>
    </source>
</evidence>
<dbReference type="Gene3D" id="3.40.50.300">
    <property type="entry name" value="P-loop containing nucleotide triphosphate hydrolases"/>
    <property type="match status" value="1"/>
</dbReference>
<dbReference type="GO" id="GO:0005524">
    <property type="term" value="F:ATP binding"/>
    <property type="evidence" value="ECO:0007669"/>
    <property type="project" value="UniProtKB-KW"/>
</dbReference>
<keyword evidence="3 5" id="KW-0067">ATP-binding</keyword>
<dbReference type="InterPro" id="IPR003593">
    <property type="entry name" value="AAA+_ATPase"/>
</dbReference>
<evidence type="ECO:0000313" key="5">
    <source>
        <dbReference type="EMBL" id="MCL1117890.1"/>
    </source>
</evidence>
<dbReference type="Proteomes" id="UP001203212">
    <property type="component" value="Unassembled WGS sequence"/>
</dbReference>
<dbReference type="InterPro" id="IPR003439">
    <property type="entry name" value="ABC_transporter-like_ATP-bd"/>
</dbReference>
<reference evidence="5 6" key="1">
    <citation type="submission" date="2022-01" db="EMBL/GenBank/DDBJ databases">
        <title>Whole genome-based taxonomy of the Shewanellaceae.</title>
        <authorList>
            <person name="Martin-Rodriguez A.J."/>
        </authorList>
    </citation>
    <scope>NUCLEOTIDE SEQUENCE [LARGE SCALE GENOMIC DNA]</scope>
    <source>
        <strain evidence="5 6">JCM 17801</strain>
    </source>
</reference>
<dbReference type="Pfam" id="PF00005">
    <property type="entry name" value="ABC_tran"/>
    <property type="match status" value="1"/>
</dbReference>
<evidence type="ECO:0000259" key="4">
    <source>
        <dbReference type="PROSITE" id="PS50893"/>
    </source>
</evidence>
<dbReference type="InterPro" id="IPR027417">
    <property type="entry name" value="P-loop_NTPase"/>
</dbReference>
<dbReference type="PROSITE" id="PS50893">
    <property type="entry name" value="ABC_TRANSPORTER_2"/>
    <property type="match status" value="1"/>
</dbReference>